<dbReference type="PRINTS" id="PR00465">
    <property type="entry name" value="EP450IV"/>
</dbReference>
<sequence length="601" mass="65123">MGPRKIRPQHDATSSVLQLAVLSGYKLPRFRCVSGQPSVSLLRPMLLQLTSYERGLLLSFGTGLVSYFIFKKYEPKSLAALGVLLGLLPAIPIALLRTSIPSTLQSILLGSSVFFSTLLCSIGIYRLSPLHPLHAIPGPLPCKLSKLWLTYIASQGKLHLYFQNLHGKYGPIVRVGPNELSVADADLLPSIMGPSGMPKGPLWEGRRISGKKGAGAKEAKGRSLIGARNKQQHAEVRKVWNQAFTPAAVKGYEPAVARRSEQLVDELKTRLAKCGDEGRVDLARWSSFFTFDIMGDIAFGGGFELMRDGDPRNLVQNLAKGLYLPGLTQQIPWVSEFLPYFPFLGQHMKGLAQLGHAQATKRLKEGSVHNDIFHYLLHDPDAEGAQTPFPIVVSNSVSSIIAGSDIAAALSNIFYCLATHPGCYARLRAELDAAFPQGSGQVPNAAALAQLGYLNGVINEALRLYPTVPTSLQRAPSSGSGGHMIGSNLFIPEGTAVFVPSYVLHRSPAYFPDAAQFLPERWLQPQTLRSDAFIPFSSGPANCVGRPFALLALRTAVAHFVQAFDVALAPGYGAEQYAADLRDFFILLHGSLPVVLKPRGL</sequence>
<evidence type="ECO:0000256" key="9">
    <source>
        <dbReference type="SAM" id="Phobius"/>
    </source>
</evidence>
<evidence type="ECO:0000256" key="8">
    <source>
        <dbReference type="PIRSR" id="PIRSR602403-1"/>
    </source>
</evidence>
<dbReference type="GO" id="GO:0005506">
    <property type="term" value="F:iron ion binding"/>
    <property type="evidence" value="ECO:0007669"/>
    <property type="project" value="InterPro"/>
</dbReference>
<dbReference type="InterPro" id="IPR001128">
    <property type="entry name" value="Cyt_P450"/>
</dbReference>
<dbReference type="Gene3D" id="1.10.630.10">
    <property type="entry name" value="Cytochrome P450"/>
    <property type="match status" value="1"/>
</dbReference>
<evidence type="ECO:0000313" key="10">
    <source>
        <dbReference type="EMBL" id="TFK46946.1"/>
    </source>
</evidence>
<feature type="transmembrane region" description="Helical" evidence="9">
    <location>
        <begin position="76"/>
        <end position="95"/>
    </location>
</feature>
<name>A0A5C3MRD8_9AGAM</name>
<keyword evidence="5" id="KW-0560">Oxidoreductase</keyword>
<evidence type="ECO:0000256" key="1">
    <source>
        <dbReference type="ARBA" id="ARBA00001971"/>
    </source>
</evidence>
<evidence type="ECO:0000256" key="4">
    <source>
        <dbReference type="ARBA" id="ARBA00022723"/>
    </source>
</evidence>
<organism evidence="10 11">
    <name type="scientific">Heliocybe sulcata</name>
    <dbReference type="NCBI Taxonomy" id="5364"/>
    <lineage>
        <taxon>Eukaryota</taxon>
        <taxon>Fungi</taxon>
        <taxon>Dikarya</taxon>
        <taxon>Basidiomycota</taxon>
        <taxon>Agaricomycotina</taxon>
        <taxon>Agaricomycetes</taxon>
        <taxon>Gloeophyllales</taxon>
        <taxon>Gloeophyllaceae</taxon>
        <taxon>Heliocybe</taxon>
    </lineage>
</organism>
<evidence type="ECO:0000256" key="2">
    <source>
        <dbReference type="ARBA" id="ARBA00005179"/>
    </source>
</evidence>
<dbReference type="Proteomes" id="UP000305948">
    <property type="component" value="Unassembled WGS sequence"/>
</dbReference>
<dbReference type="PANTHER" id="PTHR24305:SF187">
    <property type="entry name" value="P450, PUTATIVE (EUROFUNG)-RELATED"/>
    <property type="match status" value="1"/>
</dbReference>
<dbReference type="OrthoDB" id="6692864at2759"/>
<dbReference type="GO" id="GO:0016705">
    <property type="term" value="F:oxidoreductase activity, acting on paired donors, with incorporation or reduction of molecular oxygen"/>
    <property type="evidence" value="ECO:0007669"/>
    <property type="project" value="InterPro"/>
</dbReference>
<accession>A0A5C3MRD8</accession>
<proteinExistence type="inferred from homology"/>
<protein>
    <submittedName>
        <fullName evidence="10">Cytochrome P450</fullName>
    </submittedName>
</protein>
<keyword evidence="8" id="KW-0349">Heme</keyword>
<keyword evidence="9" id="KW-0812">Transmembrane</keyword>
<evidence type="ECO:0000256" key="7">
    <source>
        <dbReference type="ARBA" id="ARBA00023033"/>
    </source>
</evidence>
<keyword evidence="9" id="KW-0472">Membrane</keyword>
<dbReference type="InterPro" id="IPR050121">
    <property type="entry name" value="Cytochrome_P450_monoxygenase"/>
</dbReference>
<dbReference type="SUPFAM" id="SSF48264">
    <property type="entry name" value="Cytochrome P450"/>
    <property type="match status" value="1"/>
</dbReference>
<comment type="cofactor">
    <cofactor evidence="1 8">
        <name>heme</name>
        <dbReference type="ChEBI" id="CHEBI:30413"/>
    </cofactor>
</comment>
<feature type="transmembrane region" description="Helical" evidence="9">
    <location>
        <begin position="107"/>
        <end position="127"/>
    </location>
</feature>
<evidence type="ECO:0000313" key="11">
    <source>
        <dbReference type="Proteomes" id="UP000305948"/>
    </source>
</evidence>
<evidence type="ECO:0000256" key="6">
    <source>
        <dbReference type="ARBA" id="ARBA00023004"/>
    </source>
</evidence>
<gene>
    <name evidence="10" type="ORF">OE88DRAFT_1714732</name>
</gene>
<comment type="similarity">
    <text evidence="3">Belongs to the cytochrome P450 family.</text>
</comment>
<dbReference type="GO" id="GO:0004497">
    <property type="term" value="F:monooxygenase activity"/>
    <property type="evidence" value="ECO:0007669"/>
    <property type="project" value="UniProtKB-KW"/>
</dbReference>
<evidence type="ECO:0000256" key="5">
    <source>
        <dbReference type="ARBA" id="ARBA00023002"/>
    </source>
</evidence>
<reference evidence="10 11" key="1">
    <citation type="journal article" date="2019" name="Nat. Ecol. Evol.">
        <title>Megaphylogeny resolves global patterns of mushroom evolution.</title>
        <authorList>
            <person name="Varga T."/>
            <person name="Krizsan K."/>
            <person name="Foldi C."/>
            <person name="Dima B."/>
            <person name="Sanchez-Garcia M."/>
            <person name="Sanchez-Ramirez S."/>
            <person name="Szollosi G.J."/>
            <person name="Szarkandi J.G."/>
            <person name="Papp V."/>
            <person name="Albert L."/>
            <person name="Andreopoulos W."/>
            <person name="Angelini C."/>
            <person name="Antonin V."/>
            <person name="Barry K.W."/>
            <person name="Bougher N.L."/>
            <person name="Buchanan P."/>
            <person name="Buyck B."/>
            <person name="Bense V."/>
            <person name="Catcheside P."/>
            <person name="Chovatia M."/>
            <person name="Cooper J."/>
            <person name="Damon W."/>
            <person name="Desjardin D."/>
            <person name="Finy P."/>
            <person name="Geml J."/>
            <person name="Haridas S."/>
            <person name="Hughes K."/>
            <person name="Justo A."/>
            <person name="Karasinski D."/>
            <person name="Kautmanova I."/>
            <person name="Kiss B."/>
            <person name="Kocsube S."/>
            <person name="Kotiranta H."/>
            <person name="LaButti K.M."/>
            <person name="Lechner B.E."/>
            <person name="Liimatainen K."/>
            <person name="Lipzen A."/>
            <person name="Lukacs Z."/>
            <person name="Mihaltcheva S."/>
            <person name="Morgado L.N."/>
            <person name="Niskanen T."/>
            <person name="Noordeloos M.E."/>
            <person name="Ohm R.A."/>
            <person name="Ortiz-Santana B."/>
            <person name="Ovrebo C."/>
            <person name="Racz N."/>
            <person name="Riley R."/>
            <person name="Savchenko A."/>
            <person name="Shiryaev A."/>
            <person name="Soop K."/>
            <person name="Spirin V."/>
            <person name="Szebenyi C."/>
            <person name="Tomsovsky M."/>
            <person name="Tulloss R.E."/>
            <person name="Uehling J."/>
            <person name="Grigoriev I.V."/>
            <person name="Vagvolgyi C."/>
            <person name="Papp T."/>
            <person name="Martin F.M."/>
            <person name="Miettinen O."/>
            <person name="Hibbett D.S."/>
            <person name="Nagy L.G."/>
        </authorList>
    </citation>
    <scope>NUCLEOTIDE SEQUENCE [LARGE SCALE GENOMIC DNA]</scope>
    <source>
        <strain evidence="10 11">OMC1185</strain>
    </source>
</reference>
<evidence type="ECO:0000256" key="3">
    <source>
        <dbReference type="ARBA" id="ARBA00010617"/>
    </source>
</evidence>
<keyword evidence="9" id="KW-1133">Transmembrane helix</keyword>
<dbReference type="CDD" id="cd11061">
    <property type="entry name" value="CYP67-like"/>
    <property type="match status" value="1"/>
</dbReference>
<dbReference type="STRING" id="5364.A0A5C3MRD8"/>
<dbReference type="PANTHER" id="PTHR24305">
    <property type="entry name" value="CYTOCHROME P450"/>
    <property type="match status" value="1"/>
</dbReference>
<dbReference type="PRINTS" id="PR00385">
    <property type="entry name" value="P450"/>
</dbReference>
<dbReference type="Pfam" id="PF00067">
    <property type="entry name" value="p450"/>
    <property type="match status" value="1"/>
</dbReference>
<dbReference type="EMBL" id="ML213526">
    <property type="protein sequence ID" value="TFK46946.1"/>
    <property type="molecule type" value="Genomic_DNA"/>
</dbReference>
<dbReference type="InterPro" id="IPR002403">
    <property type="entry name" value="Cyt_P450_E_grp-IV"/>
</dbReference>
<keyword evidence="6 8" id="KW-0408">Iron</keyword>
<dbReference type="AlphaFoldDB" id="A0A5C3MRD8"/>
<keyword evidence="7" id="KW-0503">Monooxygenase</keyword>
<feature type="binding site" description="axial binding residue" evidence="8">
    <location>
        <position position="543"/>
    </location>
    <ligand>
        <name>heme</name>
        <dbReference type="ChEBI" id="CHEBI:30413"/>
    </ligand>
    <ligandPart>
        <name>Fe</name>
        <dbReference type="ChEBI" id="CHEBI:18248"/>
    </ligandPart>
</feature>
<dbReference type="InterPro" id="IPR036396">
    <property type="entry name" value="Cyt_P450_sf"/>
</dbReference>
<comment type="pathway">
    <text evidence="2">Secondary metabolite biosynthesis.</text>
</comment>
<keyword evidence="4 8" id="KW-0479">Metal-binding</keyword>
<keyword evidence="11" id="KW-1185">Reference proteome</keyword>
<dbReference type="GO" id="GO:0020037">
    <property type="term" value="F:heme binding"/>
    <property type="evidence" value="ECO:0007669"/>
    <property type="project" value="InterPro"/>
</dbReference>